<keyword evidence="9" id="KW-0539">Nucleus</keyword>
<feature type="transmembrane region" description="Helical" evidence="10">
    <location>
        <begin position="317"/>
        <end position="337"/>
    </location>
</feature>
<dbReference type="PANTHER" id="PTHR13416:SF2">
    <property type="entry name" value="TRANSMEMBRANE PROTEIN 43"/>
    <property type="match status" value="1"/>
</dbReference>
<dbReference type="EMBL" id="JADGJW010000245">
    <property type="protein sequence ID" value="KAJ3221190.1"/>
    <property type="molecule type" value="Genomic_DNA"/>
</dbReference>
<dbReference type="Proteomes" id="UP001211065">
    <property type="component" value="Unassembled WGS sequence"/>
</dbReference>
<organism evidence="11 12">
    <name type="scientific">Clydaea vesicula</name>
    <dbReference type="NCBI Taxonomy" id="447962"/>
    <lineage>
        <taxon>Eukaryota</taxon>
        <taxon>Fungi</taxon>
        <taxon>Fungi incertae sedis</taxon>
        <taxon>Chytridiomycota</taxon>
        <taxon>Chytridiomycota incertae sedis</taxon>
        <taxon>Chytridiomycetes</taxon>
        <taxon>Lobulomycetales</taxon>
        <taxon>Lobulomycetaceae</taxon>
        <taxon>Clydaea</taxon>
    </lineage>
</organism>
<dbReference type="InterPro" id="IPR012430">
    <property type="entry name" value="TMEM43_fam"/>
</dbReference>
<feature type="transmembrane region" description="Helical" evidence="10">
    <location>
        <begin position="343"/>
        <end position="365"/>
    </location>
</feature>
<dbReference type="GO" id="GO:0071763">
    <property type="term" value="P:nuclear membrane organization"/>
    <property type="evidence" value="ECO:0007669"/>
    <property type="project" value="TreeGrafter"/>
</dbReference>
<evidence type="ECO:0000256" key="10">
    <source>
        <dbReference type="SAM" id="Phobius"/>
    </source>
</evidence>
<dbReference type="GO" id="GO:0005789">
    <property type="term" value="C:endoplasmic reticulum membrane"/>
    <property type="evidence" value="ECO:0007669"/>
    <property type="project" value="UniProtKB-SubCell"/>
</dbReference>
<name>A0AAD5U1C3_9FUNG</name>
<evidence type="ECO:0000256" key="2">
    <source>
        <dbReference type="ARBA" id="ARBA00004259"/>
    </source>
</evidence>
<dbReference type="AlphaFoldDB" id="A0AAD5U1C3"/>
<sequence length="414" mass="47556">MFRVGRTRRLHPVENQSTLYLEHSKKLMMDAFYEAEQVMIHIGDLNHFHKKPIENTLVYINSVNPSNIVTDSILTDYDFDLKFGDALKARRNVEYCQWVETSTDQTIGEGENQETIRTYHYYKSWQTTRIPSFFFDQPAAHHNPQYDPFPSTSFQVEKVSLYNNNGEKKFDLHKELISAASPLILKKNYPKKDLEGFFNSKAHENVGFRYIGQGYFYYNHEPTFFETFLRASGMGLEGTLLDYQLGDLFSQCNAGDIRVSYTQVSKREGLSIIAGVKSDQGDLNTFLTSKNYEIGFIDSGLISPSEIFRKKIQDQKAILYIAYFILFLWCLPVQIWANRNNGISILVIGAVLIWISSLGGIKLFVYGFKKNLILQILLGIAGWTHLNTLKKNLNENSESNEAESSGNLREEKSE</sequence>
<keyword evidence="6" id="KW-0256">Endoplasmic reticulum</keyword>
<evidence type="ECO:0000256" key="3">
    <source>
        <dbReference type="ARBA" id="ARBA00004586"/>
    </source>
</evidence>
<dbReference type="GO" id="GO:0006629">
    <property type="term" value="P:lipid metabolic process"/>
    <property type="evidence" value="ECO:0007669"/>
    <property type="project" value="TreeGrafter"/>
</dbReference>
<evidence type="ECO:0000256" key="8">
    <source>
        <dbReference type="ARBA" id="ARBA00023136"/>
    </source>
</evidence>
<accession>A0AAD5U1C3</accession>
<gene>
    <name evidence="11" type="ORF">HK099_003695</name>
</gene>
<evidence type="ECO:0000256" key="7">
    <source>
        <dbReference type="ARBA" id="ARBA00022989"/>
    </source>
</evidence>
<evidence type="ECO:0000256" key="9">
    <source>
        <dbReference type="ARBA" id="ARBA00023242"/>
    </source>
</evidence>
<comment type="caution">
    <text evidence="11">The sequence shown here is derived from an EMBL/GenBank/DDBJ whole genome shotgun (WGS) entry which is preliminary data.</text>
</comment>
<evidence type="ECO:0000256" key="6">
    <source>
        <dbReference type="ARBA" id="ARBA00022824"/>
    </source>
</evidence>
<comment type="subcellular location">
    <subcellularLocation>
        <location evidence="1">Endomembrane system</location>
        <topology evidence="1">Multi-pass membrane protein</topology>
    </subcellularLocation>
    <subcellularLocation>
        <location evidence="3">Endoplasmic reticulum membrane</location>
    </subcellularLocation>
    <subcellularLocation>
        <location evidence="2">Nucleus envelope</location>
    </subcellularLocation>
</comment>
<dbReference type="PANTHER" id="PTHR13416">
    <property type="match status" value="1"/>
</dbReference>
<keyword evidence="5 10" id="KW-0812">Transmembrane</keyword>
<dbReference type="GO" id="GO:0005637">
    <property type="term" value="C:nuclear inner membrane"/>
    <property type="evidence" value="ECO:0007669"/>
    <property type="project" value="TreeGrafter"/>
</dbReference>
<dbReference type="Pfam" id="PF07787">
    <property type="entry name" value="TMEM43"/>
    <property type="match status" value="1"/>
</dbReference>
<protein>
    <submittedName>
        <fullName evidence="11">Uncharacterized protein</fullName>
    </submittedName>
</protein>
<evidence type="ECO:0000256" key="1">
    <source>
        <dbReference type="ARBA" id="ARBA00004127"/>
    </source>
</evidence>
<keyword evidence="12" id="KW-1185">Reference proteome</keyword>
<evidence type="ECO:0000313" key="11">
    <source>
        <dbReference type="EMBL" id="KAJ3221190.1"/>
    </source>
</evidence>
<evidence type="ECO:0000256" key="5">
    <source>
        <dbReference type="ARBA" id="ARBA00022692"/>
    </source>
</evidence>
<proteinExistence type="inferred from homology"/>
<reference evidence="11" key="1">
    <citation type="submission" date="2020-05" db="EMBL/GenBank/DDBJ databases">
        <title>Phylogenomic resolution of chytrid fungi.</title>
        <authorList>
            <person name="Stajich J.E."/>
            <person name="Amses K."/>
            <person name="Simmons R."/>
            <person name="Seto K."/>
            <person name="Myers J."/>
            <person name="Bonds A."/>
            <person name="Quandt C.A."/>
            <person name="Barry K."/>
            <person name="Liu P."/>
            <person name="Grigoriev I."/>
            <person name="Longcore J.E."/>
            <person name="James T.Y."/>
        </authorList>
    </citation>
    <scope>NUCLEOTIDE SEQUENCE</scope>
    <source>
        <strain evidence="11">JEL0476</strain>
    </source>
</reference>
<keyword evidence="8 10" id="KW-0472">Membrane</keyword>
<evidence type="ECO:0000313" key="12">
    <source>
        <dbReference type="Proteomes" id="UP001211065"/>
    </source>
</evidence>
<evidence type="ECO:0000256" key="4">
    <source>
        <dbReference type="ARBA" id="ARBA00006627"/>
    </source>
</evidence>
<comment type="similarity">
    <text evidence="4">Belongs to the TMEM43 family.</text>
</comment>
<keyword evidence="7 10" id="KW-1133">Transmembrane helix</keyword>